<dbReference type="Proteomes" id="UP001500192">
    <property type="component" value="Unassembled WGS sequence"/>
</dbReference>
<dbReference type="Gene3D" id="2.60.120.260">
    <property type="entry name" value="Galactose-binding domain-like"/>
    <property type="match status" value="1"/>
</dbReference>
<protein>
    <submittedName>
        <fullName evidence="2">Uncharacterized protein</fullName>
    </submittedName>
</protein>
<keyword evidence="3" id="KW-1185">Reference proteome</keyword>
<feature type="region of interest" description="Disordered" evidence="1">
    <location>
        <begin position="1"/>
        <end position="24"/>
    </location>
</feature>
<feature type="compositionally biased region" description="Basic and acidic residues" evidence="1">
    <location>
        <begin position="10"/>
        <end position="24"/>
    </location>
</feature>
<evidence type="ECO:0000313" key="2">
    <source>
        <dbReference type="EMBL" id="GAA4666762.1"/>
    </source>
</evidence>
<dbReference type="InterPro" id="IPR008979">
    <property type="entry name" value="Galactose-bd-like_sf"/>
</dbReference>
<name>A0ABP8VL05_9PSEU</name>
<accession>A0ABP8VL05</accession>
<dbReference type="EMBL" id="BAABIB010000150">
    <property type="protein sequence ID" value="GAA4666762.1"/>
    <property type="molecule type" value="Genomic_DNA"/>
</dbReference>
<comment type="caution">
    <text evidence="2">The sequence shown here is derived from an EMBL/GenBank/DDBJ whole genome shotgun (WGS) entry which is preliminary data.</text>
</comment>
<gene>
    <name evidence="2" type="ORF">GCM10023214_70600</name>
</gene>
<dbReference type="RefSeq" id="WP_245782869.1">
    <property type="nucleotide sequence ID" value="NZ_BAABIB010000150.1"/>
</dbReference>
<sequence length="56" mass="6432">MHVTSSNFPRWDRDLNTGEPIDQARDWRRARQEIAHDADRPSRIVLPVIPAARPGS</sequence>
<evidence type="ECO:0000313" key="3">
    <source>
        <dbReference type="Proteomes" id="UP001500192"/>
    </source>
</evidence>
<proteinExistence type="predicted"/>
<reference evidence="3" key="1">
    <citation type="journal article" date="2019" name="Int. J. Syst. Evol. Microbiol.">
        <title>The Global Catalogue of Microorganisms (GCM) 10K type strain sequencing project: providing services to taxonomists for standard genome sequencing and annotation.</title>
        <authorList>
            <consortium name="The Broad Institute Genomics Platform"/>
            <consortium name="The Broad Institute Genome Sequencing Center for Infectious Disease"/>
            <person name="Wu L."/>
            <person name="Ma J."/>
        </authorList>
    </citation>
    <scope>NUCLEOTIDE SEQUENCE [LARGE SCALE GENOMIC DNA]</scope>
    <source>
        <strain evidence="3">JCM 18054</strain>
    </source>
</reference>
<evidence type="ECO:0000256" key="1">
    <source>
        <dbReference type="SAM" id="MobiDB-lite"/>
    </source>
</evidence>
<organism evidence="2 3">
    <name type="scientific">Amycolatopsis dongchuanensis</name>
    <dbReference type="NCBI Taxonomy" id="1070866"/>
    <lineage>
        <taxon>Bacteria</taxon>
        <taxon>Bacillati</taxon>
        <taxon>Actinomycetota</taxon>
        <taxon>Actinomycetes</taxon>
        <taxon>Pseudonocardiales</taxon>
        <taxon>Pseudonocardiaceae</taxon>
        <taxon>Amycolatopsis</taxon>
    </lineage>
</organism>
<dbReference type="SUPFAM" id="SSF49785">
    <property type="entry name" value="Galactose-binding domain-like"/>
    <property type="match status" value="1"/>
</dbReference>